<comment type="caution">
    <text evidence="2">The sequence shown here is derived from an EMBL/GenBank/DDBJ whole genome shotgun (WGS) entry which is preliminary data.</text>
</comment>
<dbReference type="PANTHER" id="PTHR35006:SF2">
    <property type="entry name" value="GLYOXALASE FAMILY PROTEIN (AFU_ORTHOLOGUE AFUA_5G14830)"/>
    <property type="match status" value="1"/>
</dbReference>
<gene>
    <name evidence="2" type="ORF">HLB44_25090</name>
</gene>
<protein>
    <submittedName>
        <fullName evidence="2">VOC family protein</fullName>
    </submittedName>
</protein>
<keyword evidence="3" id="KW-1185">Reference proteome</keyword>
<feature type="domain" description="VOC" evidence="1">
    <location>
        <begin position="1"/>
        <end position="122"/>
    </location>
</feature>
<dbReference type="PANTHER" id="PTHR35006">
    <property type="entry name" value="GLYOXALASE FAMILY PROTEIN (AFU_ORTHOLOGUE AFUA_5G14830)"/>
    <property type="match status" value="1"/>
</dbReference>
<organism evidence="2 3">
    <name type="scientific">Pseudaquabacterium terrae</name>
    <dbReference type="NCBI Taxonomy" id="2732868"/>
    <lineage>
        <taxon>Bacteria</taxon>
        <taxon>Pseudomonadati</taxon>
        <taxon>Pseudomonadota</taxon>
        <taxon>Betaproteobacteria</taxon>
        <taxon>Burkholderiales</taxon>
        <taxon>Sphaerotilaceae</taxon>
        <taxon>Pseudaquabacterium</taxon>
    </lineage>
</organism>
<dbReference type="InterPro" id="IPR004360">
    <property type="entry name" value="Glyas_Fos-R_dOase_dom"/>
</dbReference>
<evidence type="ECO:0000313" key="2">
    <source>
        <dbReference type="EMBL" id="NRF70289.1"/>
    </source>
</evidence>
<dbReference type="RefSeq" id="WP_173129030.1">
    <property type="nucleotide sequence ID" value="NZ_JABRWJ010000008.1"/>
</dbReference>
<accession>A0ABX2ENZ4</accession>
<dbReference type="EMBL" id="JABRWJ010000008">
    <property type="protein sequence ID" value="NRF70289.1"/>
    <property type="molecule type" value="Genomic_DNA"/>
</dbReference>
<dbReference type="Proteomes" id="UP000737171">
    <property type="component" value="Unassembled WGS sequence"/>
</dbReference>
<dbReference type="PROSITE" id="PS51819">
    <property type="entry name" value="VOC"/>
    <property type="match status" value="1"/>
</dbReference>
<reference evidence="2 3" key="1">
    <citation type="submission" date="2020-05" db="EMBL/GenBank/DDBJ databases">
        <title>Aquincola sp. isolate from soil.</title>
        <authorList>
            <person name="Han J."/>
            <person name="Kim D.-U."/>
        </authorList>
    </citation>
    <scope>NUCLEOTIDE SEQUENCE [LARGE SCALE GENOMIC DNA]</scope>
    <source>
        <strain evidence="2 3">S2</strain>
    </source>
</reference>
<proteinExistence type="predicted"/>
<sequence length="124" mass="13370">MIDHLSIGTHRYAEAVAFYQRVLAPLGRELLRDTGAEAAFGTAAQWSFFLYPVPEGEPVTARGTHIAFAAPSRAAVRAVHAAALEAAGQDLFTPRERPDVSPTYYGAMFSDPDGHRIEVVTNAA</sequence>
<dbReference type="SUPFAM" id="SSF54593">
    <property type="entry name" value="Glyoxalase/Bleomycin resistance protein/Dihydroxybiphenyl dioxygenase"/>
    <property type="match status" value="1"/>
</dbReference>
<dbReference type="InterPro" id="IPR029068">
    <property type="entry name" value="Glyas_Bleomycin-R_OHBP_Dase"/>
</dbReference>
<evidence type="ECO:0000259" key="1">
    <source>
        <dbReference type="PROSITE" id="PS51819"/>
    </source>
</evidence>
<name>A0ABX2ENZ4_9BURK</name>
<dbReference type="InterPro" id="IPR037523">
    <property type="entry name" value="VOC_core"/>
</dbReference>
<evidence type="ECO:0000313" key="3">
    <source>
        <dbReference type="Proteomes" id="UP000737171"/>
    </source>
</evidence>
<dbReference type="Gene3D" id="3.10.180.10">
    <property type="entry name" value="2,3-Dihydroxybiphenyl 1,2-Dioxygenase, domain 1"/>
    <property type="match status" value="1"/>
</dbReference>
<dbReference type="Pfam" id="PF00903">
    <property type="entry name" value="Glyoxalase"/>
    <property type="match status" value="1"/>
</dbReference>